<dbReference type="Gene3D" id="3.10.110.10">
    <property type="entry name" value="Ubiquitin Conjugating Enzyme"/>
    <property type="match status" value="1"/>
</dbReference>
<dbReference type="PANTHER" id="PTHR24068">
    <property type="entry name" value="UBIQUITIN-CONJUGATING ENZYME E2"/>
    <property type="match status" value="1"/>
</dbReference>
<dbReference type="Pfam" id="PF00179">
    <property type="entry name" value="UQ_con"/>
    <property type="match status" value="1"/>
</dbReference>
<feature type="active site" description="Glycyl thioester intermediate" evidence="8">
    <location>
        <position position="88"/>
    </location>
</feature>
<keyword evidence="12" id="KW-1185">Reference proteome</keyword>
<accession>A0A9P3Q183</accession>
<name>A0A9P3Q183_LYOSH</name>
<dbReference type="PROSITE" id="PS00183">
    <property type="entry name" value="UBC_1"/>
    <property type="match status" value="1"/>
</dbReference>
<comment type="similarity">
    <text evidence="9">Belongs to the ubiquitin-conjugating enzyme family.</text>
</comment>
<sequence length="223" mass="24710">MDARLRRVNKEIADCKNDKTSNIKIDLIDDSPFHLKGSFPGPEGTPYQGGTFEVDIVIPESYPFQPVKMKFITKVYHPNISSASGAICLDILKDAWSPVLTLKSTLISLQSLLCSPEPNDPQDAEVAKHYTTSKSSFDDTAVYWTQIYAGGPGPQGKKGKGTTMGKEPRDEIAIAGLERAHVEQFEALGFERSKVIDVLRRLNYRGPNVAKLSEDRVVEELLK</sequence>
<evidence type="ECO:0000256" key="2">
    <source>
        <dbReference type="ARBA" id="ARBA00022679"/>
    </source>
</evidence>
<dbReference type="InterPro" id="IPR016135">
    <property type="entry name" value="UBQ-conjugating_enzyme/RWD"/>
</dbReference>
<feature type="domain" description="UBC core" evidence="10">
    <location>
        <begin position="3"/>
        <end position="150"/>
    </location>
</feature>
<dbReference type="SMART" id="SM00212">
    <property type="entry name" value="UBCc"/>
    <property type="match status" value="1"/>
</dbReference>
<dbReference type="FunFam" id="3.10.110.10:FF:000037">
    <property type="entry name" value="ubiquitin-conjugating enzyme E2 27"/>
    <property type="match status" value="1"/>
</dbReference>
<gene>
    <name evidence="11" type="primary">ubc1</name>
    <name evidence="11" type="ORF">LshimejAT787_2100790</name>
</gene>
<dbReference type="InterPro" id="IPR009060">
    <property type="entry name" value="UBA-like_sf"/>
</dbReference>
<dbReference type="Gene3D" id="1.10.8.10">
    <property type="entry name" value="DNA helicase RuvA subunit, C-terminal domain"/>
    <property type="match status" value="1"/>
</dbReference>
<dbReference type="SUPFAM" id="SSF54495">
    <property type="entry name" value="UBC-like"/>
    <property type="match status" value="1"/>
</dbReference>
<dbReference type="SUPFAM" id="SSF46934">
    <property type="entry name" value="UBA-like"/>
    <property type="match status" value="1"/>
</dbReference>
<evidence type="ECO:0000256" key="1">
    <source>
        <dbReference type="ARBA" id="ARBA00012486"/>
    </source>
</evidence>
<proteinExistence type="inferred from homology"/>
<comment type="caution">
    <text evidence="11">The sequence shown here is derived from an EMBL/GenBank/DDBJ whole genome shotgun (WGS) entry which is preliminary data.</text>
</comment>
<evidence type="ECO:0000256" key="8">
    <source>
        <dbReference type="PROSITE-ProRule" id="PRU10133"/>
    </source>
</evidence>
<keyword evidence="5 9" id="KW-0067">ATP-binding</keyword>
<dbReference type="EC" id="2.3.2.23" evidence="1"/>
<evidence type="ECO:0000256" key="9">
    <source>
        <dbReference type="RuleBase" id="RU362109"/>
    </source>
</evidence>
<evidence type="ECO:0000256" key="4">
    <source>
        <dbReference type="ARBA" id="ARBA00022786"/>
    </source>
</evidence>
<dbReference type="InterPro" id="IPR023313">
    <property type="entry name" value="UBQ-conjugating_AS"/>
</dbReference>
<dbReference type="Pfam" id="PF09288">
    <property type="entry name" value="UBA_3"/>
    <property type="match status" value="1"/>
</dbReference>
<keyword evidence="2" id="KW-0808">Transferase</keyword>
<dbReference type="CDD" id="cd23800">
    <property type="entry name" value="UBCc_UBE2K"/>
    <property type="match status" value="1"/>
</dbReference>
<organism evidence="11 12">
    <name type="scientific">Lyophyllum shimeji</name>
    <name type="common">Hon-shimeji</name>
    <name type="synonym">Tricholoma shimeji</name>
    <dbReference type="NCBI Taxonomy" id="47721"/>
    <lineage>
        <taxon>Eukaryota</taxon>
        <taxon>Fungi</taxon>
        <taxon>Dikarya</taxon>
        <taxon>Basidiomycota</taxon>
        <taxon>Agaricomycotina</taxon>
        <taxon>Agaricomycetes</taxon>
        <taxon>Agaricomycetidae</taxon>
        <taxon>Agaricales</taxon>
        <taxon>Tricholomatineae</taxon>
        <taxon>Lyophyllaceae</taxon>
        <taxon>Lyophyllum</taxon>
    </lineage>
</organism>
<evidence type="ECO:0000256" key="3">
    <source>
        <dbReference type="ARBA" id="ARBA00022741"/>
    </source>
</evidence>
<reference evidence="11" key="1">
    <citation type="submission" date="2022-07" db="EMBL/GenBank/DDBJ databases">
        <title>The genome of Lyophyllum shimeji provides insight into the initial evolution of ectomycorrhizal fungal genome.</title>
        <authorList>
            <person name="Kobayashi Y."/>
            <person name="Shibata T."/>
            <person name="Hirakawa H."/>
            <person name="Shigenobu S."/>
            <person name="Nishiyama T."/>
            <person name="Yamada A."/>
            <person name="Hasebe M."/>
            <person name="Kawaguchi M."/>
        </authorList>
    </citation>
    <scope>NUCLEOTIDE SEQUENCE</scope>
    <source>
        <strain evidence="11">AT787</strain>
    </source>
</reference>
<dbReference type="GO" id="GO:0061631">
    <property type="term" value="F:ubiquitin conjugating enzyme activity"/>
    <property type="evidence" value="ECO:0007669"/>
    <property type="project" value="UniProtKB-EC"/>
</dbReference>
<evidence type="ECO:0000256" key="6">
    <source>
        <dbReference type="ARBA" id="ARBA00072431"/>
    </source>
</evidence>
<dbReference type="InterPro" id="IPR000608">
    <property type="entry name" value="UBC"/>
</dbReference>
<evidence type="ECO:0000313" key="11">
    <source>
        <dbReference type="EMBL" id="GLB45319.1"/>
    </source>
</evidence>
<keyword evidence="3 9" id="KW-0547">Nucleotide-binding</keyword>
<dbReference type="InterPro" id="IPR015368">
    <property type="entry name" value="UBA_C_fun"/>
</dbReference>
<keyword evidence="4 9" id="KW-0833">Ubl conjugation pathway</keyword>
<dbReference type="GO" id="GO:0005524">
    <property type="term" value="F:ATP binding"/>
    <property type="evidence" value="ECO:0007669"/>
    <property type="project" value="UniProtKB-UniRule"/>
</dbReference>
<dbReference type="OrthoDB" id="9993688at2759"/>
<evidence type="ECO:0000256" key="7">
    <source>
        <dbReference type="ARBA" id="ARBA00077197"/>
    </source>
</evidence>
<evidence type="ECO:0000259" key="10">
    <source>
        <dbReference type="PROSITE" id="PS50127"/>
    </source>
</evidence>
<evidence type="ECO:0000256" key="5">
    <source>
        <dbReference type="ARBA" id="ARBA00022840"/>
    </source>
</evidence>
<dbReference type="AlphaFoldDB" id="A0A9P3Q183"/>
<protein>
    <recommendedName>
        <fullName evidence="6">Ubiquitin-conjugating enzyme E2 1</fullName>
        <ecNumber evidence="1">2.3.2.23</ecNumber>
    </recommendedName>
    <alternativeName>
        <fullName evidence="7">E2 ubiquitin-conjugating enzyme 1</fullName>
    </alternativeName>
</protein>
<evidence type="ECO:0000313" key="12">
    <source>
        <dbReference type="Proteomes" id="UP001063166"/>
    </source>
</evidence>
<dbReference type="CDD" id="cd14311">
    <property type="entry name" value="UBA_II_E2_UBC1"/>
    <property type="match status" value="1"/>
</dbReference>
<dbReference type="Proteomes" id="UP001063166">
    <property type="component" value="Unassembled WGS sequence"/>
</dbReference>
<dbReference type="EMBL" id="BRPK01000021">
    <property type="protein sequence ID" value="GLB45319.1"/>
    <property type="molecule type" value="Genomic_DNA"/>
</dbReference>
<dbReference type="PROSITE" id="PS50127">
    <property type="entry name" value="UBC_2"/>
    <property type="match status" value="1"/>
</dbReference>